<dbReference type="Pfam" id="PF16095">
    <property type="entry name" value="COR-A"/>
    <property type="match status" value="1"/>
</dbReference>
<comment type="caution">
    <text evidence="3">The sequence shown here is derived from an EMBL/GenBank/DDBJ whole genome shotgun (WGS) entry which is preliminary data.</text>
</comment>
<proteinExistence type="predicted"/>
<evidence type="ECO:0000313" key="3">
    <source>
        <dbReference type="EMBL" id="KAL3889711.1"/>
    </source>
</evidence>
<dbReference type="Proteomes" id="UP001634394">
    <property type="component" value="Unassembled WGS sequence"/>
</dbReference>
<feature type="non-terminal residue" evidence="3">
    <location>
        <position position="111"/>
    </location>
</feature>
<reference evidence="3 4" key="1">
    <citation type="submission" date="2024-11" db="EMBL/GenBank/DDBJ databases">
        <title>Chromosome-level genome assembly of the freshwater bivalve Anodonta woodiana.</title>
        <authorList>
            <person name="Chen X."/>
        </authorList>
    </citation>
    <scope>NUCLEOTIDE SEQUENCE [LARGE SCALE GENOMIC DNA]</scope>
    <source>
        <strain evidence="3">MN2024</strain>
        <tissue evidence="3">Gills</tissue>
    </source>
</reference>
<dbReference type="InterPro" id="IPR032171">
    <property type="entry name" value="COR-A"/>
</dbReference>
<keyword evidence="1" id="KW-0677">Repeat</keyword>
<protein>
    <recommendedName>
        <fullName evidence="2">COR domain-containing protein</fullName>
    </recommendedName>
</protein>
<keyword evidence="4" id="KW-1185">Reference proteome</keyword>
<dbReference type="EMBL" id="JBJQND010000001">
    <property type="protein sequence ID" value="KAL3889711.1"/>
    <property type="molecule type" value="Genomic_DNA"/>
</dbReference>
<dbReference type="AlphaFoldDB" id="A0ABD3XVX7"/>
<name>A0ABD3XVX7_SINWO</name>
<gene>
    <name evidence="3" type="ORF">ACJMK2_002040</name>
</gene>
<evidence type="ECO:0000256" key="1">
    <source>
        <dbReference type="ARBA" id="ARBA00022737"/>
    </source>
</evidence>
<feature type="non-terminal residue" evidence="3">
    <location>
        <position position="1"/>
    </location>
</feature>
<evidence type="ECO:0000259" key="2">
    <source>
        <dbReference type="Pfam" id="PF16095"/>
    </source>
</evidence>
<accession>A0ABD3XVX7</accession>
<feature type="domain" description="COR" evidence="2">
    <location>
        <begin position="15"/>
        <end position="68"/>
    </location>
</feature>
<evidence type="ECO:0000313" key="4">
    <source>
        <dbReference type="Proteomes" id="UP001634394"/>
    </source>
</evidence>
<sequence length="111" mass="12466">VVSQSTVEHLSNEGTVRIEQSEELDLFLRYLHETGTIIYFSIKVLRDNILLDPKWMIDALKLLINAQPNLPVNTADNNTESNSPAASAAHSAITQQWFDFKENGILTVELV</sequence>
<organism evidence="3 4">
    <name type="scientific">Sinanodonta woodiana</name>
    <name type="common">Chinese pond mussel</name>
    <name type="synonym">Anodonta woodiana</name>
    <dbReference type="NCBI Taxonomy" id="1069815"/>
    <lineage>
        <taxon>Eukaryota</taxon>
        <taxon>Metazoa</taxon>
        <taxon>Spiralia</taxon>
        <taxon>Lophotrochozoa</taxon>
        <taxon>Mollusca</taxon>
        <taxon>Bivalvia</taxon>
        <taxon>Autobranchia</taxon>
        <taxon>Heteroconchia</taxon>
        <taxon>Palaeoheterodonta</taxon>
        <taxon>Unionida</taxon>
        <taxon>Unionoidea</taxon>
        <taxon>Unionidae</taxon>
        <taxon>Unioninae</taxon>
        <taxon>Sinanodonta</taxon>
    </lineage>
</organism>